<proteinExistence type="inferred from homology"/>
<dbReference type="PROSITE" id="PS00088">
    <property type="entry name" value="SOD_MN"/>
    <property type="match status" value="1"/>
</dbReference>
<accession>A0ABT7DZH6</accession>
<dbReference type="InterPro" id="IPR019832">
    <property type="entry name" value="Mn/Fe_SOD_C"/>
</dbReference>
<feature type="domain" description="Manganese/iron superoxide dismutase N-terminal" evidence="6">
    <location>
        <begin position="47"/>
        <end position="130"/>
    </location>
</feature>
<dbReference type="InterPro" id="IPR001189">
    <property type="entry name" value="Mn/Fe_SOD"/>
</dbReference>
<name>A0ABT7DZH6_9NEIS</name>
<evidence type="ECO:0000256" key="4">
    <source>
        <dbReference type="ARBA" id="ARBA00023002"/>
    </source>
</evidence>
<gene>
    <name evidence="8" type="ORF">PZA18_14325</name>
</gene>
<keyword evidence="4 5" id="KW-0560">Oxidoreductase</keyword>
<sequence length="246" mass="26989">MNRRDMLRAGAGVSAWLATGATGLPVLANTPASAVLPTGAGGQSRLEMPALPWDVASLEPVISANTVGFHYGKHQRTYLDNLLKLVKGTPLADASLESIMRSTADKPESQAVFNNAAQVWNHTFYWHSLSPKGGGKPPKELTERLERDFGSLEVLKKEFLAAAGSQFGSGWVWLAFDRKAGRIIITKTGNAGSPLTQDQLVPLAALDVWEHAYYLDYQNRRLDYATALYDKLLNWQFVSDNLQKST</sequence>
<comment type="catalytic activity">
    <reaction evidence="5">
        <text>2 superoxide + 2 H(+) = H2O2 + O2</text>
        <dbReference type="Rhea" id="RHEA:20696"/>
        <dbReference type="ChEBI" id="CHEBI:15378"/>
        <dbReference type="ChEBI" id="CHEBI:15379"/>
        <dbReference type="ChEBI" id="CHEBI:16240"/>
        <dbReference type="ChEBI" id="CHEBI:18421"/>
        <dbReference type="EC" id="1.15.1.1"/>
    </reaction>
</comment>
<dbReference type="SUPFAM" id="SSF46609">
    <property type="entry name" value="Fe,Mn superoxide dismutase (SOD), N-terminal domain"/>
    <property type="match status" value="1"/>
</dbReference>
<evidence type="ECO:0000313" key="8">
    <source>
        <dbReference type="EMBL" id="MDK2125229.1"/>
    </source>
</evidence>
<dbReference type="InterPro" id="IPR006311">
    <property type="entry name" value="TAT_signal"/>
</dbReference>
<evidence type="ECO:0000259" key="6">
    <source>
        <dbReference type="Pfam" id="PF00081"/>
    </source>
</evidence>
<protein>
    <recommendedName>
        <fullName evidence="2 5">Superoxide dismutase</fullName>
        <ecNumber evidence="2 5">1.15.1.1</ecNumber>
    </recommendedName>
</protein>
<evidence type="ECO:0000256" key="2">
    <source>
        <dbReference type="ARBA" id="ARBA00012682"/>
    </source>
</evidence>
<keyword evidence="9" id="KW-1185">Reference proteome</keyword>
<comment type="function">
    <text evidence="5">Destroys radicals which are normally produced within the cells and which are toxic to biological systems.</text>
</comment>
<dbReference type="PIRSF" id="PIRSF000349">
    <property type="entry name" value="SODismutase"/>
    <property type="match status" value="1"/>
</dbReference>
<dbReference type="EMBL" id="JARRAF010000016">
    <property type="protein sequence ID" value="MDK2125229.1"/>
    <property type="molecule type" value="Genomic_DNA"/>
</dbReference>
<dbReference type="Pfam" id="PF02777">
    <property type="entry name" value="Sod_Fe_C"/>
    <property type="match status" value="1"/>
</dbReference>
<comment type="similarity">
    <text evidence="1 5">Belongs to the iron/manganese superoxide dismutase family.</text>
</comment>
<comment type="caution">
    <text evidence="8">The sequence shown here is derived from an EMBL/GenBank/DDBJ whole genome shotgun (WGS) entry which is preliminary data.</text>
</comment>
<dbReference type="PANTHER" id="PTHR42769:SF3">
    <property type="entry name" value="SUPEROXIDE DISMUTASE [FE] 2, CHLOROPLASTIC"/>
    <property type="match status" value="1"/>
</dbReference>
<dbReference type="Gene3D" id="1.10.287.990">
    <property type="entry name" value="Fe,Mn superoxide dismutase (SOD) domain"/>
    <property type="match status" value="1"/>
</dbReference>
<keyword evidence="3 5" id="KW-0479">Metal-binding</keyword>
<dbReference type="GO" id="GO:0004784">
    <property type="term" value="F:superoxide dismutase activity"/>
    <property type="evidence" value="ECO:0007669"/>
    <property type="project" value="UniProtKB-EC"/>
</dbReference>
<dbReference type="Proteomes" id="UP001172778">
    <property type="component" value="Unassembled WGS sequence"/>
</dbReference>
<dbReference type="InterPro" id="IPR019831">
    <property type="entry name" value="Mn/Fe_SOD_N"/>
</dbReference>
<evidence type="ECO:0000256" key="3">
    <source>
        <dbReference type="ARBA" id="ARBA00022723"/>
    </source>
</evidence>
<evidence type="ECO:0000256" key="5">
    <source>
        <dbReference type="RuleBase" id="RU000414"/>
    </source>
</evidence>
<reference evidence="8" key="1">
    <citation type="submission" date="2023-03" db="EMBL/GenBank/DDBJ databases">
        <title>Chitinimonas shenzhenensis gen. nov., sp. nov., a novel member of family Burkholderiaceae isolated from activated sludge collected in Shen Zhen, China.</title>
        <authorList>
            <person name="Wang X."/>
        </authorList>
    </citation>
    <scope>NUCLEOTIDE SEQUENCE</scope>
    <source>
        <strain evidence="8">DQS-5</strain>
    </source>
</reference>
<dbReference type="EC" id="1.15.1.1" evidence="2 5"/>
<dbReference type="InterPro" id="IPR019833">
    <property type="entry name" value="Mn/Fe_SOD_BS"/>
</dbReference>
<dbReference type="InterPro" id="IPR036314">
    <property type="entry name" value="SOD_C_sf"/>
</dbReference>
<evidence type="ECO:0000259" key="7">
    <source>
        <dbReference type="Pfam" id="PF02777"/>
    </source>
</evidence>
<feature type="domain" description="Manganese/iron superoxide dismutase C-terminal" evidence="7">
    <location>
        <begin position="139"/>
        <end position="240"/>
    </location>
</feature>
<evidence type="ECO:0000256" key="1">
    <source>
        <dbReference type="ARBA" id="ARBA00008714"/>
    </source>
</evidence>
<dbReference type="RefSeq" id="WP_284101540.1">
    <property type="nucleotide sequence ID" value="NZ_JARRAF010000016.1"/>
</dbReference>
<dbReference type="Gene3D" id="3.55.40.20">
    <property type="entry name" value="Iron/manganese superoxide dismutase, C-terminal domain"/>
    <property type="match status" value="1"/>
</dbReference>
<dbReference type="PRINTS" id="PR01703">
    <property type="entry name" value="MNSODISMTASE"/>
</dbReference>
<evidence type="ECO:0000313" key="9">
    <source>
        <dbReference type="Proteomes" id="UP001172778"/>
    </source>
</evidence>
<dbReference type="SUPFAM" id="SSF54719">
    <property type="entry name" value="Fe,Mn superoxide dismutase (SOD), C-terminal domain"/>
    <property type="match status" value="1"/>
</dbReference>
<dbReference type="PANTHER" id="PTHR42769">
    <property type="entry name" value="SUPEROXIDE DISMUTASE"/>
    <property type="match status" value="1"/>
</dbReference>
<dbReference type="PROSITE" id="PS51318">
    <property type="entry name" value="TAT"/>
    <property type="match status" value="1"/>
</dbReference>
<dbReference type="Pfam" id="PF00081">
    <property type="entry name" value="Sod_Fe_N"/>
    <property type="match status" value="1"/>
</dbReference>
<dbReference type="InterPro" id="IPR036324">
    <property type="entry name" value="Mn/Fe_SOD_N_sf"/>
</dbReference>
<organism evidence="8 9">
    <name type="scientific">Parachitinimonas caeni</name>
    <dbReference type="NCBI Taxonomy" id="3031301"/>
    <lineage>
        <taxon>Bacteria</taxon>
        <taxon>Pseudomonadati</taxon>
        <taxon>Pseudomonadota</taxon>
        <taxon>Betaproteobacteria</taxon>
        <taxon>Neisseriales</taxon>
        <taxon>Chitinibacteraceae</taxon>
        <taxon>Parachitinimonas</taxon>
    </lineage>
</organism>